<evidence type="ECO:0000313" key="3">
    <source>
        <dbReference type="Proteomes" id="UP000278733"/>
    </source>
</evidence>
<dbReference type="KEGG" id="rpne:NCTC8284_03267"/>
<gene>
    <name evidence="2" type="primary">uhpT_4</name>
    <name evidence="2" type="ORF">NCTC8284_03267</name>
</gene>
<evidence type="ECO:0000313" key="2">
    <source>
        <dbReference type="EMBL" id="VEH68050.1"/>
    </source>
</evidence>
<reference evidence="2 3" key="1">
    <citation type="submission" date="2018-12" db="EMBL/GenBank/DDBJ databases">
        <authorList>
            <consortium name="Pathogen Informatics"/>
        </authorList>
    </citation>
    <scope>NUCLEOTIDE SEQUENCE [LARGE SCALE GENOMIC DNA]</scope>
    <source>
        <strain evidence="2 3">NCTC8284</strain>
    </source>
</reference>
<feature type="transmembrane region" description="Helical" evidence="1">
    <location>
        <begin position="40"/>
        <end position="61"/>
    </location>
</feature>
<dbReference type="AlphaFoldDB" id="A0A3S4UB41"/>
<protein>
    <submittedName>
        <fullName evidence="2">Hexose phosphate transport protein</fullName>
    </submittedName>
</protein>
<dbReference type="EMBL" id="LR134405">
    <property type="protein sequence ID" value="VEH68050.1"/>
    <property type="molecule type" value="Genomic_DNA"/>
</dbReference>
<proteinExistence type="predicted"/>
<sequence length="66" mass="8039">MREIILFGVYLMLNFLNEVRKPTLDLPIEERRKMWFKPFMQSYLVVFSVIWACIWCVKILISPKMI</sequence>
<accession>A0A3S4UB41</accession>
<name>A0A3S4UB41_9PAST</name>
<organism evidence="2 3">
    <name type="scientific">Rodentibacter pneumotropicus</name>
    <dbReference type="NCBI Taxonomy" id="758"/>
    <lineage>
        <taxon>Bacteria</taxon>
        <taxon>Pseudomonadati</taxon>
        <taxon>Pseudomonadota</taxon>
        <taxon>Gammaproteobacteria</taxon>
        <taxon>Pasteurellales</taxon>
        <taxon>Pasteurellaceae</taxon>
        <taxon>Rodentibacter</taxon>
    </lineage>
</organism>
<evidence type="ECO:0000256" key="1">
    <source>
        <dbReference type="SAM" id="Phobius"/>
    </source>
</evidence>
<keyword evidence="1" id="KW-1133">Transmembrane helix</keyword>
<dbReference type="Proteomes" id="UP000278733">
    <property type="component" value="Chromosome"/>
</dbReference>
<keyword evidence="1" id="KW-0472">Membrane</keyword>
<keyword evidence="1" id="KW-0812">Transmembrane</keyword>